<feature type="region of interest" description="Disordered" evidence="1">
    <location>
        <begin position="117"/>
        <end position="173"/>
    </location>
</feature>
<dbReference type="RefSeq" id="WP_145354111.1">
    <property type="nucleotide sequence ID" value="NZ_CP036262.1"/>
</dbReference>
<dbReference type="AlphaFoldDB" id="A0A517MLV9"/>
<evidence type="ECO:0000313" key="4">
    <source>
        <dbReference type="Proteomes" id="UP000320672"/>
    </source>
</evidence>
<keyword evidence="4" id="KW-1185">Reference proteome</keyword>
<dbReference type="Proteomes" id="UP000320672">
    <property type="component" value="Chromosome"/>
</dbReference>
<dbReference type="EMBL" id="CP036262">
    <property type="protein sequence ID" value="QDS95885.1"/>
    <property type="molecule type" value="Genomic_DNA"/>
</dbReference>
<keyword evidence="2" id="KW-0732">Signal</keyword>
<dbReference type="KEGG" id="rml:FF011L_46860"/>
<sequence length="298" mass="32376" precursor="true">MKILTIKLQLVSLSTISCMLVATCVQASDQAKFHQLLAQLPELPVEEEKEELLDNGIDLLDSLPEEAESLPEPSLKPLSSPAPIIPPSLDAADEGMIESTRDGKLLDESNKIEGMAPQVEPKEIPAPLPPQPLSSPKSILAPTPSDDLSAGFSLPSEPATNPEWSPSVQTPLTAPAESQGQIDFDQMFERQSRQPTDIAMAYESSPAITPYGHGDSYGGNYYTSNRKPSLPPPDSLESMYNGRDCYKDVWAGYAAEKERRGQKYHKHIHGTCECLNKSARYNGPPVLGKHSCGCSSCE</sequence>
<reference evidence="3 4" key="1">
    <citation type="submission" date="2019-02" db="EMBL/GenBank/DDBJ databases">
        <title>Deep-cultivation of Planctomycetes and their phenomic and genomic characterization uncovers novel biology.</title>
        <authorList>
            <person name="Wiegand S."/>
            <person name="Jogler M."/>
            <person name="Boedeker C."/>
            <person name="Pinto D."/>
            <person name="Vollmers J."/>
            <person name="Rivas-Marin E."/>
            <person name="Kohn T."/>
            <person name="Peeters S.H."/>
            <person name="Heuer A."/>
            <person name="Rast P."/>
            <person name="Oberbeckmann S."/>
            <person name="Bunk B."/>
            <person name="Jeske O."/>
            <person name="Meyerdierks A."/>
            <person name="Storesund J.E."/>
            <person name="Kallscheuer N."/>
            <person name="Luecker S."/>
            <person name="Lage O.M."/>
            <person name="Pohl T."/>
            <person name="Merkel B.J."/>
            <person name="Hornburger P."/>
            <person name="Mueller R.-W."/>
            <person name="Bruemmer F."/>
            <person name="Labrenz M."/>
            <person name="Spormann A.M."/>
            <person name="Op den Camp H."/>
            <person name="Overmann J."/>
            <person name="Amann R."/>
            <person name="Jetten M.S.M."/>
            <person name="Mascher T."/>
            <person name="Medema M.H."/>
            <person name="Devos D.P."/>
            <person name="Kaster A.-K."/>
            <person name="Ovreas L."/>
            <person name="Rohde M."/>
            <person name="Galperin M.Y."/>
            <person name="Jogler C."/>
        </authorList>
    </citation>
    <scope>NUCLEOTIDE SEQUENCE [LARGE SCALE GENOMIC DNA]</scope>
    <source>
        <strain evidence="3 4">FF011L</strain>
    </source>
</reference>
<evidence type="ECO:0000313" key="3">
    <source>
        <dbReference type="EMBL" id="QDS95885.1"/>
    </source>
</evidence>
<name>A0A517MLV9_9BACT</name>
<dbReference type="OrthoDB" id="285984at2"/>
<evidence type="ECO:0000256" key="1">
    <source>
        <dbReference type="SAM" id="MobiDB-lite"/>
    </source>
</evidence>
<accession>A0A517MLV9</accession>
<proteinExistence type="predicted"/>
<feature type="compositionally biased region" description="Pro residues" evidence="1">
    <location>
        <begin position="124"/>
        <end position="133"/>
    </location>
</feature>
<dbReference type="PROSITE" id="PS51257">
    <property type="entry name" value="PROKAR_LIPOPROTEIN"/>
    <property type="match status" value="1"/>
</dbReference>
<feature type="compositionally biased region" description="Polar residues" evidence="1">
    <location>
        <begin position="158"/>
        <end position="173"/>
    </location>
</feature>
<protein>
    <submittedName>
        <fullName evidence="3">Uncharacterized protein</fullName>
    </submittedName>
</protein>
<gene>
    <name evidence="3" type="ORF">FF011L_46860</name>
</gene>
<evidence type="ECO:0000256" key="2">
    <source>
        <dbReference type="SAM" id="SignalP"/>
    </source>
</evidence>
<feature type="chain" id="PRO_5022227275" evidence="2">
    <location>
        <begin position="28"/>
        <end position="298"/>
    </location>
</feature>
<organism evidence="3 4">
    <name type="scientific">Roseimaritima multifibrata</name>
    <dbReference type="NCBI Taxonomy" id="1930274"/>
    <lineage>
        <taxon>Bacteria</taxon>
        <taxon>Pseudomonadati</taxon>
        <taxon>Planctomycetota</taxon>
        <taxon>Planctomycetia</taxon>
        <taxon>Pirellulales</taxon>
        <taxon>Pirellulaceae</taxon>
        <taxon>Roseimaritima</taxon>
    </lineage>
</organism>
<feature type="signal peptide" evidence="2">
    <location>
        <begin position="1"/>
        <end position="27"/>
    </location>
</feature>